<dbReference type="EMBL" id="FNUC01000003">
    <property type="protein sequence ID" value="SEE44144.1"/>
    <property type="molecule type" value="Genomic_DNA"/>
</dbReference>
<dbReference type="SUPFAM" id="SSF51430">
    <property type="entry name" value="NAD(P)-linked oxidoreductase"/>
    <property type="match status" value="1"/>
</dbReference>
<proteinExistence type="predicted"/>
<reference evidence="3" key="1">
    <citation type="submission" date="2016-10" db="EMBL/GenBank/DDBJ databases">
        <authorList>
            <person name="Varghese N."/>
            <person name="Submissions S."/>
        </authorList>
    </citation>
    <scope>NUCLEOTIDE SEQUENCE [LARGE SCALE GENOMIC DNA]</scope>
    <source>
        <strain evidence="3">DSM 45237</strain>
    </source>
</reference>
<evidence type="ECO:0000313" key="3">
    <source>
        <dbReference type="Proteomes" id="UP000181980"/>
    </source>
</evidence>
<dbReference type="InterPro" id="IPR023210">
    <property type="entry name" value="NADP_OxRdtase_dom"/>
</dbReference>
<dbReference type="InterPro" id="IPR036812">
    <property type="entry name" value="NAD(P)_OxRdtase_dom_sf"/>
</dbReference>
<dbReference type="PRINTS" id="PR00069">
    <property type="entry name" value="ALDKETRDTASE"/>
</dbReference>
<dbReference type="InterPro" id="IPR050523">
    <property type="entry name" value="AKR_Detox_Biosynth"/>
</dbReference>
<dbReference type="PANTHER" id="PTHR43364:SF18">
    <property type="entry name" value="OXIDOREDUCTASE"/>
    <property type="match status" value="1"/>
</dbReference>
<dbReference type="Pfam" id="PF00248">
    <property type="entry name" value="Aldo_ket_red"/>
    <property type="match status" value="1"/>
</dbReference>
<evidence type="ECO:0000259" key="1">
    <source>
        <dbReference type="Pfam" id="PF00248"/>
    </source>
</evidence>
<dbReference type="AlphaFoldDB" id="A0A1H5IVE7"/>
<dbReference type="PANTHER" id="PTHR43364">
    <property type="entry name" value="NADH-SPECIFIC METHYLGLYOXAL REDUCTASE-RELATED"/>
    <property type="match status" value="1"/>
</dbReference>
<organism evidence="2 3">
    <name type="scientific">Jiangella alba</name>
    <dbReference type="NCBI Taxonomy" id="561176"/>
    <lineage>
        <taxon>Bacteria</taxon>
        <taxon>Bacillati</taxon>
        <taxon>Actinomycetota</taxon>
        <taxon>Actinomycetes</taxon>
        <taxon>Jiangellales</taxon>
        <taxon>Jiangellaceae</taxon>
        <taxon>Jiangella</taxon>
    </lineage>
</organism>
<keyword evidence="3" id="KW-1185">Reference proteome</keyword>
<dbReference type="GO" id="GO:0005829">
    <property type="term" value="C:cytosol"/>
    <property type="evidence" value="ECO:0007669"/>
    <property type="project" value="TreeGrafter"/>
</dbReference>
<dbReference type="Proteomes" id="UP000181980">
    <property type="component" value="Unassembled WGS sequence"/>
</dbReference>
<accession>A0A1H5IVE7</accession>
<gene>
    <name evidence="2" type="ORF">SAMN04488561_1332</name>
</gene>
<evidence type="ECO:0000313" key="2">
    <source>
        <dbReference type="EMBL" id="SEE44144.1"/>
    </source>
</evidence>
<dbReference type="GO" id="GO:0016491">
    <property type="term" value="F:oxidoreductase activity"/>
    <property type="evidence" value="ECO:0007669"/>
    <property type="project" value="InterPro"/>
</dbReference>
<dbReference type="InterPro" id="IPR020471">
    <property type="entry name" value="AKR"/>
</dbReference>
<sequence length="315" mass="33441">MSMPRAVLGTMTFGDTVDHDTAAGLLDLAHDAGVTEIDTANAYAGGATEEMLGDLLARRPGRFSVATKAGIAHPDAGDAPPLSPRAVRACLEGSLRRLRLDHVDLFYLHQPDPATPPAETVAEVAALAHEGLIGRVGVSNFAAWQITELRQLFAAAGLPGPVVAQQLYNLVARRIDDEYAGFARSSGIETMVYNPLGGGLLSGRYSFETAPGEGRFATSRLSPMYRERYWDPRMFEAVGALSDIAADAGVSLPELALRWLASRPVVASVLLGASKPAHLTANLTALGHGPLPADVVDRCDDVGHRLRGPMPAYNR</sequence>
<feature type="domain" description="NADP-dependent oxidoreductase" evidence="1">
    <location>
        <begin position="7"/>
        <end position="302"/>
    </location>
</feature>
<dbReference type="Gene3D" id="3.20.20.100">
    <property type="entry name" value="NADP-dependent oxidoreductase domain"/>
    <property type="match status" value="1"/>
</dbReference>
<dbReference type="STRING" id="561176.SAMN04488561_1332"/>
<protein>
    <submittedName>
        <fullName evidence="2">Predicted oxidoreductase</fullName>
    </submittedName>
</protein>
<name>A0A1H5IVE7_9ACTN</name>